<dbReference type="OrthoDB" id="27683at2759"/>
<dbReference type="Pfam" id="PF18401">
    <property type="entry name" value="Thioredoxin_13"/>
    <property type="match status" value="1"/>
</dbReference>
<feature type="region of interest" description="Disordered" evidence="9">
    <location>
        <begin position="255"/>
        <end position="285"/>
    </location>
</feature>
<feature type="chain" id="PRO_5009955868" description="UDP-glucose:glycoprotein glucosyltransferase" evidence="10">
    <location>
        <begin position="21"/>
        <end position="1566"/>
    </location>
</feature>
<dbReference type="GO" id="GO:0018279">
    <property type="term" value="P:protein N-linked glycosylation via asparagine"/>
    <property type="evidence" value="ECO:0007669"/>
    <property type="project" value="TreeGrafter"/>
</dbReference>
<dbReference type="InterPro" id="IPR040694">
    <property type="entry name" value="UGGT_TRXL_2"/>
</dbReference>
<evidence type="ECO:0000313" key="17">
    <source>
        <dbReference type="Proteomes" id="UP000009131"/>
    </source>
</evidence>
<dbReference type="FunFam" id="3.90.550.10:FF:000065">
    <property type="entry name" value="UDP-glucose:glycoprotein glucosyltransferase, putative"/>
    <property type="match status" value="1"/>
</dbReference>
<evidence type="ECO:0000256" key="8">
    <source>
        <dbReference type="ARBA" id="ARBA00023180"/>
    </source>
</evidence>
<keyword evidence="7" id="KW-0256">Endoplasmic reticulum</keyword>
<dbReference type="CDD" id="cd06432">
    <property type="entry name" value="GT8_HUGT1_C_like"/>
    <property type="match status" value="1"/>
</dbReference>
<dbReference type="InterPro" id="IPR009448">
    <property type="entry name" value="UDP-g_GGtrans"/>
</dbReference>
<dbReference type="Pfam" id="PF06427">
    <property type="entry name" value="UDP-g_GGTase"/>
    <property type="match status" value="1"/>
</dbReference>
<dbReference type="PANTHER" id="PTHR11226:SF0">
    <property type="entry name" value="UDP-GLUCOSE:GLYCOPROTEIN GLUCOSYLTRANSFERASE"/>
    <property type="match status" value="1"/>
</dbReference>
<evidence type="ECO:0000256" key="3">
    <source>
        <dbReference type="ARBA" id="ARBA00004922"/>
    </source>
</evidence>
<accession>G7E9Q4</accession>
<dbReference type="Pfam" id="PF18403">
    <property type="entry name" value="Thioredoxin_15"/>
    <property type="match status" value="1"/>
</dbReference>
<feature type="signal peptide" evidence="10">
    <location>
        <begin position="1"/>
        <end position="20"/>
    </location>
</feature>
<name>G7E9Q4_MIXOS</name>
<evidence type="ECO:0000256" key="9">
    <source>
        <dbReference type="SAM" id="MobiDB-lite"/>
    </source>
</evidence>
<evidence type="ECO:0000256" key="2">
    <source>
        <dbReference type="ARBA" id="ARBA00004319"/>
    </source>
</evidence>
<feature type="domain" description="UGGT thioredoxin-like" evidence="12">
    <location>
        <begin position="282"/>
        <end position="415"/>
    </location>
</feature>
<dbReference type="GO" id="GO:0005788">
    <property type="term" value="C:endoplasmic reticulum lumen"/>
    <property type="evidence" value="ECO:0007669"/>
    <property type="project" value="UniProtKB-SubCell"/>
</dbReference>
<comment type="similarity">
    <text evidence="4">Belongs to the glycosyltransferase 8 family.</text>
</comment>
<gene>
    <name evidence="16" type="primary">Mo06069</name>
    <name evidence="16" type="ORF">E5Q_06069</name>
</gene>
<feature type="domain" description="UGGT thioredoxin-like" evidence="13">
    <location>
        <begin position="435"/>
        <end position="701"/>
    </location>
</feature>
<evidence type="ECO:0000256" key="4">
    <source>
        <dbReference type="ARBA" id="ARBA00006351"/>
    </source>
</evidence>
<proteinExistence type="inferred from homology"/>
<dbReference type="Gene3D" id="3.90.550.10">
    <property type="entry name" value="Spore Coat Polysaccharide Biosynthesis Protein SpsA, Chain A"/>
    <property type="match status" value="1"/>
</dbReference>
<dbReference type="EMBL" id="BABT02000220">
    <property type="protein sequence ID" value="GAA99373.1"/>
    <property type="molecule type" value="Genomic_DNA"/>
</dbReference>
<dbReference type="GO" id="GO:0051082">
    <property type="term" value="F:unfolded protein binding"/>
    <property type="evidence" value="ECO:0007669"/>
    <property type="project" value="TreeGrafter"/>
</dbReference>
<organism evidence="16 17">
    <name type="scientific">Mixia osmundae (strain CBS 9802 / IAM 14324 / JCM 22182 / KY 12970)</name>
    <dbReference type="NCBI Taxonomy" id="764103"/>
    <lineage>
        <taxon>Eukaryota</taxon>
        <taxon>Fungi</taxon>
        <taxon>Dikarya</taxon>
        <taxon>Basidiomycota</taxon>
        <taxon>Pucciniomycotina</taxon>
        <taxon>Mixiomycetes</taxon>
        <taxon>Mixiales</taxon>
        <taxon>Mixiaceae</taxon>
        <taxon>Mixia</taxon>
    </lineage>
</organism>
<evidence type="ECO:0000313" key="16">
    <source>
        <dbReference type="EMBL" id="GAA99373.1"/>
    </source>
</evidence>
<evidence type="ECO:0000259" key="15">
    <source>
        <dbReference type="Pfam" id="PF18404"/>
    </source>
</evidence>
<keyword evidence="5" id="KW-0808">Transferase</keyword>
<dbReference type="InParanoid" id="G7E9Q4"/>
<dbReference type="Proteomes" id="UP000009131">
    <property type="component" value="Unassembled WGS sequence"/>
</dbReference>
<dbReference type="HOGENOM" id="CLU_002668_1_0_1"/>
<dbReference type="eggNOG" id="KOG1879">
    <property type="taxonomic scope" value="Eukaryota"/>
</dbReference>
<feature type="domain" description="UDP-glucose:glycoprotein glucosyltransferase thioredoxin-like" evidence="14">
    <location>
        <begin position="734"/>
        <end position="913"/>
    </location>
</feature>
<protein>
    <recommendedName>
        <fullName evidence="18">UDP-glucose:glycoprotein glucosyltransferase</fullName>
    </recommendedName>
</protein>
<reference evidence="16 17" key="1">
    <citation type="journal article" date="2011" name="J. Gen. Appl. Microbiol.">
        <title>Draft genome sequencing of the enigmatic basidiomycete Mixia osmundae.</title>
        <authorList>
            <person name="Nishida H."/>
            <person name="Nagatsuka Y."/>
            <person name="Sugiyama J."/>
        </authorList>
    </citation>
    <scope>NUCLEOTIDE SEQUENCE [LARGE SCALE GENOMIC DNA]</scope>
    <source>
        <strain evidence="17">CBS 9802 / IAM 14324 / JCM 22182 / KY 12970</strain>
    </source>
</reference>
<evidence type="ECO:0000256" key="10">
    <source>
        <dbReference type="SAM" id="SignalP"/>
    </source>
</evidence>
<dbReference type="FunCoup" id="G7E9Q4">
    <property type="interactions" value="391"/>
</dbReference>
<evidence type="ECO:0000256" key="1">
    <source>
        <dbReference type="ARBA" id="ARBA00001913"/>
    </source>
</evidence>
<feature type="region of interest" description="Disordered" evidence="9">
    <location>
        <begin position="1537"/>
        <end position="1566"/>
    </location>
</feature>
<comment type="subcellular location">
    <subcellularLocation>
        <location evidence="2">Endoplasmic reticulum lumen</location>
    </subcellularLocation>
</comment>
<dbReference type="InterPro" id="IPR040692">
    <property type="entry name" value="UGGT_TRXL_3"/>
</dbReference>
<dbReference type="InterPro" id="IPR029044">
    <property type="entry name" value="Nucleotide-diphossugar_trans"/>
</dbReference>
<dbReference type="STRING" id="764103.G7E9Q4"/>
<keyword evidence="17" id="KW-1185">Reference proteome</keyword>
<comment type="cofactor">
    <cofactor evidence="1">
        <name>Ca(2+)</name>
        <dbReference type="ChEBI" id="CHEBI:29108"/>
    </cofactor>
</comment>
<dbReference type="InterPro" id="IPR040525">
    <property type="entry name" value="UGGT_TRXL_4"/>
</dbReference>
<dbReference type="GO" id="GO:0036503">
    <property type="term" value="P:ERAD pathway"/>
    <property type="evidence" value="ECO:0007669"/>
    <property type="project" value="TreeGrafter"/>
</dbReference>
<dbReference type="Pfam" id="PF18400">
    <property type="entry name" value="Thioredoxin_12"/>
    <property type="match status" value="1"/>
</dbReference>
<dbReference type="SUPFAM" id="SSF53448">
    <property type="entry name" value="Nucleotide-diphospho-sugar transferases"/>
    <property type="match status" value="1"/>
</dbReference>
<dbReference type="PANTHER" id="PTHR11226">
    <property type="entry name" value="UDP-GLUCOSE GLYCOPROTEIN:GLUCOSYLTRANSFERASE"/>
    <property type="match status" value="1"/>
</dbReference>
<feature type="domain" description="Glucosyltransferase 24 catalytic" evidence="15">
    <location>
        <begin position="1241"/>
        <end position="1507"/>
    </location>
</feature>
<evidence type="ECO:0000256" key="6">
    <source>
        <dbReference type="ARBA" id="ARBA00022729"/>
    </source>
</evidence>
<keyword evidence="8" id="KW-0325">Glycoprotein</keyword>
<evidence type="ECO:0000256" key="7">
    <source>
        <dbReference type="ARBA" id="ARBA00022824"/>
    </source>
</evidence>
<dbReference type="Pfam" id="PF18402">
    <property type="entry name" value="Thioredoxin_14"/>
    <property type="match status" value="1"/>
</dbReference>
<comment type="caution">
    <text evidence="16">The sequence shown here is derived from an EMBL/GenBank/DDBJ whole genome shotgun (WGS) entry which is preliminary data.</text>
</comment>
<dbReference type="UniPathway" id="UPA00378"/>
<evidence type="ECO:0000259" key="13">
    <source>
        <dbReference type="Pfam" id="PF18402"/>
    </source>
</evidence>
<feature type="compositionally biased region" description="Basic and acidic residues" evidence="9">
    <location>
        <begin position="269"/>
        <end position="278"/>
    </location>
</feature>
<evidence type="ECO:0000259" key="14">
    <source>
        <dbReference type="Pfam" id="PF18403"/>
    </source>
</evidence>
<dbReference type="InterPro" id="IPR040693">
    <property type="entry name" value="UGGT_TRXL_1"/>
</dbReference>
<comment type="pathway">
    <text evidence="3">Protein modification; protein glycosylation.</text>
</comment>
<evidence type="ECO:0000259" key="11">
    <source>
        <dbReference type="Pfam" id="PF18400"/>
    </source>
</evidence>
<evidence type="ECO:0000259" key="12">
    <source>
        <dbReference type="Pfam" id="PF18401"/>
    </source>
</evidence>
<reference evidence="16 17" key="2">
    <citation type="journal article" date="2012" name="Open Biol.">
        <title>Characteristics of nucleosomes and linker DNA regions on the genome of the basidiomycete Mixia osmundae revealed by mono- and dinucleosome mapping.</title>
        <authorList>
            <person name="Nishida H."/>
            <person name="Kondo S."/>
            <person name="Matsumoto T."/>
            <person name="Suzuki Y."/>
            <person name="Yoshikawa H."/>
            <person name="Taylor T.D."/>
            <person name="Sugiyama J."/>
        </authorList>
    </citation>
    <scope>NUCLEOTIDE SEQUENCE [LARGE SCALE GENOMIC DNA]</scope>
    <source>
        <strain evidence="17">CBS 9802 / IAM 14324 / JCM 22182 / KY 12970</strain>
    </source>
</reference>
<feature type="domain" description="UGGT thioredoxin-like" evidence="11">
    <location>
        <begin position="36"/>
        <end position="224"/>
    </location>
</feature>
<sequence>MRLTAAVSLVPALLAWHGSATRSPPIKIDLQASWAAAPLVVQILESISLQSNDAFFDLLSDFTTSAQALIESPLAAHLSAKDVYDRSLALIAASPHFKQDGQIQLLKLSLAMREASPAIEALYNVSAGVVANARCASWVQYNDQTACTSKELLTLMASEAAHGASPKLHPFDHVKAQSSTVPTAILYTSLDSDAVYDLHRELLSRAQSGKLQYVVRWIRRRDENARKLRLSGWGASLDIKKSDYLAIDDRLQADNVESNQTNDGSASSDTKDYDKFGNPDESTDELAPLKARQVAHLGLRALQMIKKSQHPLDTSVRLSQDFPKLAYQLATEWEDELDDKLARELSNAQARQIEGGRNAVWINGLLLEETEMDPFRLLKILRRERDTNSRFAARGLTPLQTMSLLAHPALASASAAGSGPAASGLVEASALGAIFDASDRQEDASVILWWNDLEKDRRYRTWGKSLRELLRPTYPGQMNQVARNLINVIFSLDLSLPASHALLSQQIAVYINRGLPVRFGLVPFIPDESSSRRGVALAASQAFWHLVERAGRARALAFHQELAKSSKLTLEVKDLREAYRAAIAGLQASADRPAPVTFDQLDSAGDVPDRLQEQLSVTEKWQTRLGLSDFLPTGSQYGQVFINGGYHLVDEDWRTRFQTAMNIQMQYLQQQVYMRVLDDSADVSVFFYDLDTSYGRRNKYIFPSEERPLRLLEPSQIDALFERAYTRDAFLTRSQNASAASVWVFGDLASKQGEAQAREAIKLIWARRHARICLVHTGQSTPADAELVHRLKLQWNLRVHGKGYDEMLIVELHNEPDKDEVDPNFLPSTSPDSRAFDAASPFAPGELGVVINGRVVGPFEDVGLLSEDLASLIEFEHKTRIQPVVKAIDAIAPGLLTGDSKTIAQTVAALSAYAAHALQPDSEQSMFGPSSKLRSTDYMVLNGSLTSTSSGNPSTAWLHLGAAIDPLSEVGQRWSAIVRELALMPGVSTHVFFNPSRTLAELPLKRFYRFCMSRELAFDSNGAELEPRAEFRGVPSSVLLTFGADVNPAWLAFPKKTVYDLDNIRLSDLPASAKQSGLEATLELESILVQGHARESPGNSAPRGLQLVLGTQGQQATVDTIVMANLGYFQLKANPGAWQLAIRPGSLGEQVYTMETAGNLGWKSPANRDSTISVYTFEGNTVFPRFVYKTGKEGTDLLSDVSAPPPKAKGDGMLGRLKQAVMGGHDAKQSVLAVTETDPTINIFTVASGLLYERMAMLMVISVLRHTKSKCKFWFIQNFLSPSFKAFIPHLAREYGFDYELVTYKWPHWLRAQKEKQRTIWGYKILFLDVLFPLDLHRVIFVDSDQIVRHDLQDLIDMDLKGAPYAYAPMGDDRKEMEGFRFWKSGYWQNHLAGRPYHISALYVVDLDRFRQVAAGDRLRQQYQGLSADPGSLANLDQDLPNNMIHVIPIHTLDQSWLWCETWCSDESLKDAKTIDLCNNPMTHEPKLARARRLIPEWNVYDAEVAALAKRVAATADPAEAQAFAVDAGGLEQAKLQQKEYVDEGTAGDAPVDGATTPDEHRKDEL</sequence>
<feature type="compositionally biased region" description="Polar residues" evidence="9">
    <location>
        <begin position="255"/>
        <end position="268"/>
    </location>
</feature>
<dbReference type="Pfam" id="PF18404">
    <property type="entry name" value="Glyco_transf_24"/>
    <property type="match status" value="1"/>
</dbReference>
<evidence type="ECO:0000256" key="5">
    <source>
        <dbReference type="ARBA" id="ARBA00022679"/>
    </source>
</evidence>
<dbReference type="InterPro" id="IPR040497">
    <property type="entry name" value="Glyco_transf_24"/>
</dbReference>
<evidence type="ECO:0008006" key="18">
    <source>
        <dbReference type="Google" id="ProtNLM"/>
    </source>
</evidence>
<dbReference type="GO" id="GO:0003980">
    <property type="term" value="F:UDP-glucose:glycoprotein glucosyltransferase activity"/>
    <property type="evidence" value="ECO:0007669"/>
    <property type="project" value="InterPro"/>
</dbReference>
<dbReference type="OMA" id="RQTKTRF"/>
<keyword evidence="6 10" id="KW-0732">Signal</keyword>
<dbReference type="RefSeq" id="XP_014568607.1">
    <property type="nucleotide sequence ID" value="XM_014713121.1"/>
</dbReference>